<evidence type="ECO:0000256" key="1">
    <source>
        <dbReference type="SAM" id="SignalP"/>
    </source>
</evidence>
<organism evidence="3">
    <name type="scientific">Davidia involucrata</name>
    <name type="common">Dove tree</name>
    <dbReference type="NCBI Taxonomy" id="16924"/>
    <lineage>
        <taxon>Eukaryota</taxon>
        <taxon>Viridiplantae</taxon>
        <taxon>Streptophyta</taxon>
        <taxon>Embryophyta</taxon>
        <taxon>Tracheophyta</taxon>
        <taxon>Spermatophyta</taxon>
        <taxon>Magnoliopsida</taxon>
        <taxon>eudicotyledons</taxon>
        <taxon>Gunneridae</taxon>
        <taxon>Pentapetalae</taxon>
        <taxon>asterids</taxon>
        <taxon>Cornales</taxon>
        <taxon>Nyssaceae</taxon>
        <taxon>Davidia</taxon>
    </lineage>
</organism>
<dbReference type="SUPFAM" id="SSF53098">
    <property type="entry name" value="Ribonuclease H-like"/>
    <property type="match status" value="1"/>
</dbReference>
<dbReference type="EC" id="1.14.14.126" evidence="3"/>
<dbReference type="InterPro" id="IPR012337">
    <property type="entry name" value="RNaseH-like_sf"/>
</dbReference>
<reference evidence="3" key="1">
    <citation type="submission" date="2019-08" db="EMBL/GenBank/DDBJ databases">
        <title>Reference gene set and small RNA set construction with multiple tissues from Davidia involucrata Baill.</title>
        <authorList>
            <person name="Yang H."/>
            <person name="Zhou C."/>
            <person name="Li G."/>
            <person name="Wang J."/>
            <person name="Gao P."/>
            <person name="Wang M."/>
            <person name="Wang R."/>
            <person name="Zhao Y."/>
        </authorList>
    </citation>
    <scope>NUCLEOTIDE SEQUENCE</scope>
    <source>
        <tissue evidence="3">Mixed with DoveR01_LX</tissue>
    </source>
</reference>
<dbReference type="CDD" id="cd06222">
    <property type="entry name" value="RNase_H_like"/>
    <property type="match status" value="1"/>
</dbReference>
<evidence type="ECO:0000259" key="2">
    <source>
        <dbReference type="PROSITE" id="PS50879"/>
    </source>
</evidence>
<sequence>MTGFMLMLWIILLLMWDALGPSNLPPSCGKSGRLGISFSMKRCLLIAMELLLKLAGFWKLNTDGSAEGNPGKAGFGGIIRNDSGQWRKGYFGKIGICSSLMAELWAIREGLKLLMEDHASHVIVESDCATAVNLLQDINTGTSVYAALLEDCKFYASRIANCSFAHTLREGNFCADVLANKGRIQESRMTILEVPPKDLEPMLLADMASVAFVRPPR</sequence>
<keyword evidence="1" id="KW-0732">Signal</keyword>
<dbReference type="PANTHER" id="PTHR47723:SF19">
    <property type="entry name" value="POLYNUCLEOTIDYL TRANSFERASE, RIBONUCLEASE H-LIKE SUPERFAMILY PROTEIN"/>
    <property type="match status" value="1"/>
</dbReference>
<feature type="domain" description="RNase H type-1" evidence="2">
    <location>
        <begin position="54"/>
        <end position="184"/>
    </location>
</feature>
<feature type="signal peptide" evidence="1">
    <location>
        <begin position="1"/>
        <end position="20"/>
    </location>
</feature>
<evidence type="ECO:0000313" key="3">
    <source>
        <dbReference type="EMBL" id="MPA51097.1"/>
    </source>
</evidence>
<keyword evidence="3" id="KW-0560">Oxidoreductase</keyword>
<dbReference type="InterPro" id="IPR044730">
    <property type="entry name" value="RNase_H-like_dom_plant"/>
</dbReference>
<dbReference type="PROSITE" id="PS50879">
    <property type="entry name" value="RNASE_H_1"/>
    <property type="match status" value="1"/>
</dbReference>
<dbReference type="Gene3D" id="3.30.420.10">
    <property type="entry name" value="Ribonuclease H-like superfamily/Ribonuclease H"/>
    <property type="match status" value="1"/>
</dbReference>
<dbReference type="InterPro" id="IPR053151">
    <property type="entry name" value="RNase_H-like"/>
</dbReference>
<dbReference type="AlphaFoldDB" id="A0A5B7A378"/>
<dbReference type="PANTHER" id="PTHR47723">
    <property type="entry name" value="OS05G0353850 PROTEIN"/>
    <property type="match status" value="1"/>
</dbReference>
<accession>A0A5B7A378</accession>
<name>A0A5B7A378_DAVIN</name>
<gene>
    <name evidence="3" type="ORF">Din_020538</name>
</gene>
<dbReference type="GO" id="GO:0102373">
    <property type="term" value="F:beta-amyrin 28-monooxygenase activity"/>
    <property type="evidence" value="ECO:0007669"/>
    <property type="project" value="UniProtKB-EC"/>
</dbReference>
<dbReference type="GO" id="GO:0004523">
    <property type="term" value="F:RNA-DNA hybrid ribonuclease activity"/>
    <property type="evidence" value="ECO:0007669"/>
    <property type="project" value="InterPro"/>
</dbReference>
<dbReference type="InterPro" id="IPR002156">
    <property type="entry name" value="RNaseH_domain"/>
</dbReference>
<dbReference type="InterPro" id="IPR036397">
    <property type="entry name" value="RNaseH_sf"/>
</dbReference>
<protein>
    <submittedName>
        <fullName evidence="3">Putative LINE-type retrotransposon LIb DNA</fullName>
        <ecNumber evidence="3">1.14.14.126</ecNumber>
    </submittedName>
</protein>
<dbReference type="Pfam" id="PF13456">
    <property type="entry name" value="RVT_3"/>
    <property type="match status" value="1"/>
</dbReference>
<feature type="chain" id="PRO_5023143124" evidence="1">
    <location>
        <begin position="21"/>
        <end position="217"/>
    </location>
</feature>
<dbReference type="GO" id="GO:0003676">
    <property type="term" value="F:nucleic acid binding"/>
    <property type="evidence" value="ECO:0007669"/>
    <property type="project" value="InterPro"/>
</dbReference>
<dbReference type="EMBL" id="GHES01020538">
    <property type="protein sequence ID" value="MPA51097.1"/>
    <property type="molecule type" value="Transcribed_RNA"/>
</dbReference>
<proteinExistence type="predicted"/>